<dbReference type="PATRIC" id="fig|101510.16.peg.8905"/>
<evidence type="ECO:0000313" key="6">
    <source>
        <dbReference type="EMBL" id="ABH00723.1"/>
    </source>
</evidence>
<keyword evidence="1" id="KW-0645">Protease</keyword>
<dbReference type="OrthoDB" id="9768989at2"/>
<keyword evidence="3" id="KW-0720">Serine protease</keyword>
<evidence type="ECO:0000256" key="4">
    <source>
        <dbReference type="SAM" id="MobiDB-lite"/>
    </source>
</evidence>
<dbReference type="InterPro" id="IPR015500">
    <property type="entry name" value="Peptidase_S8_subtilisin-rel"/>
</dbReference>
<accession>Q0RVG3</accession>
<evidence type="ECO:0000256" key="3">
    <source>
        <dbReference type="ARBA" id="ARBA00022825"/>
    </source>
</evidence>
<geneLocation type="plasmid" evidence="6 7">
    <name>pRHL3</name>
</geneLocation>
<dbReference type="EMBL" id="CP000434">
    <property type="protein sequence ID" value="ABH00723.1"/>
    <property type="molecule type" value="Genomic_DNA"/>
</dbReference>
<dbReference type="KEGG" id="rha:RHA1_ro11076"/>
<dbReference type="GO" id="GO:0006508">
    <property type="term" value="P:proteolysis"/>
    <property type="evidence" value="ECO:0007669"/>
    <property type="project" value="UniProtKB-KW"/>
</dbReference>
<evidence type="ECO:0000256" key="2">
    <source>
        <dbReference type="ARBA" id="ARBA00022801"/>
    </source>
</evidence>
<organism evidence="6 7">
    <name type="scientific">Rhodococcus jostii (strain RHA1)</name>
    <dbReference type="NCBI Taxonomy" id="101510"/>
    <lineage>
        <taxon>Bacteria</taxon>
        <taxon>Bacillati</taxon>
        <taxon>Actinomycetota</taxon>
        <taxon>Actinomycetes</taxon>
        <taxon>Mycobacteriales</taxon>
        <taxon>Nocardiaceae</taxon>
        <taxon>Rhodococcus</taxon>
    </lineage>
</organism>
<dbReference type="eggNOG" id="COG1404">
    <property type="taxonomic scope" value="Bacteria"/>
</dbReference>
<protein>
    <recommendedName>
        <fullName evidence="5">Peptidase S8/S53 domain-containing protein</fullName>
    </recommendedName>
</protein>
<evidence type="ECO:0000313" key="7">
    <source>
        <dbReference type="Proteomes" id="UP000008710"/>
    </source>
</evidence>
<dbReference type="Pfam" id="PF00082">
    <property type="entry name" value="Peptidase_S8"/>
    <property type="match status" value="1"/>
</dbReference>
<dbReference type="SUPFAM" id="SSF52743">
    <property type="entry name" value="Subtilisin-like"/>
    <property type="match status" value="1"/>
</dbReference>
<sequence>MAERDKPHLFISTARAAEYRPPSRDMDTPALAPPPDRVAHGTKLRGDLRQVEADARARRQNIDVTVDGAVEGTYVVFESFPGIELALHTLDPRQGKVHPELRSVQEGLDSSGQVVERATVFVPDGTMKYFLDRVSAYLESAGEKKPKNSPAIDRIQEIRAASIESLWTDPPQEFPDPQQSVWWEVWLRRRDGQEVTRLRAYAEATGMRVGRQTLGFGERSVILLHGTVEQLATSVDILDDLAELRRPHDPTDFLAASDAVEQREWTDELLDRIEAADDRSPAVCVVDSGVYWEHPLLKTSLDARDCQVADPTWPRHDTWGHGTEMAGLALFGDVGQAVAGSETIRLTHRLESAKILPPPKPPMSDERDESESDSSEPELFGAVTADALSYVEIEQPNRRRVYSLAVTARWQTTPPPGSRLLMFGQPSSWSATLDALAVGRRVAFEKGELTFLKQTDDPNPRLFCVSAGNVRKDSWQDDHLTRSDIEPVEDPAQAWNVLTIGAYTRLDTMSGAPNEFDGWSPVASRGELSPVSRTSVAFGKQWPIKPDVVLEGGNVARSPEGTEFDAPPNLQLLTTKAPIIPGMPSRPFTTTHATSAATAQAAAMAAQITAQYPSLWPETIRALIVHSAEWTQAMNAQFAKDNKKGARVALLRRYGMGVPDLKRATRSATDALTLISEGTIHPFLSGKMREIHYHELPWPADILADLGDAPVKLRVTLSYFIEPNPGRRGWNRRYSYASHGLRFDIRRATESTADFQKRINQKALAEDETRPLSAEDTGEWFFGSRQQQAPGSLHSDIWNGSAADLAQRGVLAVYPVTGWWKENAGKDRSSDGARYSLIVSIETPGQDVDIWTPVAQAIGVPVEIEI</sequence>
<dbReference type="GO" id="GO:0004252">
    <property type="term" value="F:serine-type endopeptidase activity"/>
    <property type="evidence" value="ECO:0007669"/>
    <property type="project" value="InterPro"/>
</dbReference>
<keyword evidence="2" id="KW-0378">Hydrolase</keyword>
<feature type="domain" description="Peptidase S8/S53" evidence="5">
    <location>
        <begin position="280"/>
        <end position="657"/>
    </location>
</feature>
<dbReference type="PRINTS" id="PR00723">
    <property type="entry name" value="SUBTILISIN"/>
</dbReference>
<feature type="region of interest" description="Disordered" evidence="4">
    <location>
        <begin position="350"/>
        <end position="377"/>
    </location>
</feature>
<dbReference type="RefSeq" id="WP_011600351.1">
    <property type="nucleotide sequence ID" value="NC_008271.1"/>
</dbReference>
<gene>
    <name evidence="6" type="ordered locus">RHA1_ro11076</name>
</gene>
<evidence type="ECO:0000256" key="1">
    <source>
        <dbReference type="ARBA" id="ARBA00022670"/>
    </source>
</evidence>
<proteinExistence type="predicted"/>
<dbReference type="CDD" id="cd04847">
    <property type="entry name" value="Peptidases_S8_Subtilisin_like_2"/>
    <property type="match status" value="1"/>
</dbReference>
<name>Q0RVG3_RHOJR</name>
<feature type="compositionally biased region" description="Acidic residues" evidence="4">
    <location>
        <begin position="366"/>
        <end position="376"/>
    </location>
</feature>
<dbReference type="Proteomes" id="UP000008710">
    <property type="component" value="Plasmid pRHL3"/>
</dbReference>
<dbReference type="Gene3D" id="3.40.50.200">
    <property type="entry name" value="Peptidase S8/S53 domain"/>
    <property type="match status" value="1"/>
</dbReference>
<dbReference type="eggNOG" id="COG0752">
    <property type="taxonomic scope" value="Bacteria"/>
</dbReference>
<dbReference type="InterPro" id="IPR000209">
    <property type="entry name" value="Peptidase_S8/S53_dom"/>
</dbReference>
<dbReference type="InterPro" id="IPR034074">
    <property type="entry name" value="Y4bN_pept_dom"/>
</dbReference>
<keyword evidence="6" id="KW-0614">Plasmid</keyword>
<dbReference type="HOGENOM" id="CLU_017730_1_0_11"/>
<feature type="region of interest" description="Disordered" evidence="4">
    <location>
        <begin position="1"/>
        <end position="39"/>
    </location>
</feature>
<feature type="compositionally biased region" description="Basic and acidic residues" evidence="4">
    <location>
        <begin position="17"/>
        <end position="27"/>
    </location>
</feature>
<reference evidence="7" key="1">
    <citation type="journal article" date="2006" name="Proc. Natl. Acad. Sci. U.S.A.">
        <title>The complete genome of Rhodococcus sp. RHA1 provides insights into a catabolic powerhouse.</title>
        <authorList>
            <person name="McLeod M.P."/>
            <person name="Warren R.L."/>
            <person name="Hsiao W.W.L."/>
            <person name="Araki N."/>
            <person name="Myhre M."/>
            <person name="Fernandes C."/>
            <person name="Miyazawa D."/>
            <person name="Wong W."/>
            <person name="Lillquist A.L."/>
            <person name="Wang D."/>
            <person name="Dosanjh M."/>
            <person name="Hara H."/>
            <person name="Petrescu A."/>
            <person name="Morin R.D."/>
            <person name="Yang G."/>
            <person name="Stott J.M."/>
            <person name="Schein J.E."/>
            <person name="Shin H."/>
            <person name="Smailus D."/>
            <person name="Siddiqui A.S."/>
            <person name="Marra M.A."/>
            <person name="Jones S.J.M."/>
            <person name="Holt R."/>
            <person name="Brinkman F.S.L."/>
            <person name="Miyauchi K."/>
            <person name="Fukuda M."/>
            <person name="Davies J.E."/>
            <person name="Mohn W.W."/>
            <person name="Eltis L.D."/>
        </authorList>
    </citation>
    <scope>NUCLEOTIDE SEQUENCE [LARGE SCALE GENOMIC DNA]</scope>
    <source>
        <strain evidence="7">RHA1</strain>
    </source>
</reference>
<evidence type="ECO:0000259" key="5">
    <source>
        <dbReference type="Pfam" id="PF00082"/>
    </source>
</evidence>
<dbReference type="InterPro" id="IPR036852">
    <property type="entry name" value="Peptidase_S8/S53_dom_sf"/>
</dbReference>
<dbReference type="AlphaFoldDB" id="Q0RVG3"/>